<dbReference type="EMBL" id="BKCJ010001606">
    <property type="protein sequence ID" value="GEU42707.1"/>
    <property type="molecule type" value="Genomic_DNA"/>
</dbReference>
<accession>A0A6L2K1T2</accession>
<dbReference type="Gene3D" id="3.30.70.270">
    <property type="match status" value="2"/>
</dbReference>
<dbReference type="InterPro" id="IPR050951">
    <property type="entry name" value="Retrovirus_Pol_polyprotein"/>
</dbReference>
<dbReference type="PROSITE" id="PS50994">
    <property type="entry name" value="INTEGRASE"/>
    <property type="match status" value="1"/>
</dbReference>
<dbReference type="Gene3D" id="3.30.420.10">
    <property type="entry name" value="Ribonuclease H-like superfamily/Ribonuclease H"/>
    <property type="match status" value="1"/>
</dbReference>
<dbReference type="InterPro" id="IPR012337">
    <property type="entry name" value="RNaseH-like_sf"/>
</dbReference>
<reference evidence="3" key="1">
    <citation type="journal article" date="2019" name="Sci. Rep.">
        <title>Draft genome of Tanacetum cinerariifolium, the natural source of mosquito coil.</title>
        <authorList>
            <person name="Yamashiro T."/>
            <person name="Shiraishi A."/>
            <person name="Satake H."/>
            <person name="Nakayama K."/>
        </authorList>
    </citation>
    <scope>NUCLEOTIDE SEQUENCE</scope>
</reference>
<dbReference type="Gene3D" id="3.10.10.10">
    <property type="entry name" value="HIV Type 1 Reverse Transcriptase, subunit A, domain 1"/>
    <property type="match status" value="1"/>
</dbReference>
<dbReference type="InterPro" id="IPR043128">
    <property type="entry name" value="Rev_trsase/Diguanyl_cyclase"/>
</dbReference>
<name>A0A6L2K1T2_TANCI</name>
<dbReference type="FunFam" id="3.10.10.10:FF:000002">
    <property type="entry name" value="Retrovirus-related Pol polyprotein from transposon 17.6-like protein"/>
    <property type="match status" value="1"/>
</dbReference>
<gene>
    <name evidence="3" type="ORF">Tci_014685</name>
</gene>
<organism evidence="3">
    <name type="scientific">Tanacetum cinerariifolium</name>
    <name type="common">Dalmatian daisy</name>
    <name type="synonym">Chrysanthemum cinerariifolium</name>
    <dbReference type="NCBI Taxonomy" id="118510"/>
    <lineage>
        <taxon>Eukaryota</taxon>
        <taxon>Viridiplantae</taxon>
        <taxon>Streptophyta</taxon>
        <taxon>Embryophyta</taxon>
        <taxon>Tracheophyta</taxon>
        <taxon>Spermatophyta</taxon>
        <taxon>Magnoliopsida</taxon>
        <taxon>eudicotyledons</taxon>
        <taxon>Gunneridae</taxon>
        <taxon>Pentapetalae</taxon>
        <taxon>asterids</taxon>
        <taxon>campanulids</taxon>
        <taxon>Asterales</taxon>
        <taxon>Asteraceae</taxon>
        <taxon>Asteroideae</taxon>
        <taxon>Anthemideae</taxon>
        <taxon>Anthemidinae</taxon>
        <taxon>Tanacetum</taxon>
    </lineage>
</organism>
<dbReference type="InterPro" id="IPR043502">
    <property type="entry name" value="DNA/RNA_pol_sf"/>
</dbReference>
<evidence type="ECO:0000256" key="1">
    <source>
        <dbReference type="SAM" id="MobiDB-lite"/>
    </source>
</evidence>
<dbReference type="GO" id="GO:0015074">
    <property type="term" value="P:DNA integration"/>
    <property type="evidence" value="ECO:0007669"/>
    <property type="project" value="InterPro"/>
</dbReference>
<feature type="region of interest" description="Disordered" evidence="1">
    <location>
        <begin position="290"/>
        <end position="313"/>
    </location>
</feature>
<dbReference type="AlphaFoldDB" id="A0A6L2K1T2"/>
<dbReference type="CDD" id="cd01647">
    <property type="entry name" value="RT_LTR"/>
    <property type="match status" value="1"/>
</dbReference>
<protein>
    <recommendedName>
        <fullName evidence="2">Integrase catalytic domain-containing protein</fullName>
    </recommendedName>
</protein>
<dbReference type="SUPFAM" id="SSF56672">
    <property type="entry name" value="DNA/RNA polymerases"/>
    <property type="match status" value="1"/>
</dbReference>
<proteinExistence type="predicted"/>
<sequence length="996" mass="113753">MDSTGALKSVLKSTSTGGGLASKVRNIEGNLRMPIRSVTFTKPLNDKVAANNEVSLGDIPHVTKEKLSFVSVVYEQPLKKGMESVLENGPWLIRRVPLILNEWTPNTILKKDEIKHVPVWVKMNHVPIVAYSYIGLSLISTQIGKPLMLDSYTSNMCMHSWGRSTYARVLIEISTDVDLMDSLVIAIPRCDKEGHTFATIEFEYEWTPPMCASCKIFDHVSDKYRKLPKEVSNVKITDDGFTEVKKKKAKGKKNNKKQVEGVRLTKPALNLQYRHVEKGKTSKQKVISKENVKSVKNGSSKPLADPTKVVNDSDSEDVDEYITMEEGTKSGSQESSNAQGASTPFEDCVCMSLSIGSGFLMRRLVLKARVLLLVGTVMMWMFKDVVREGWSSYVFGFDMFRVVKKLKGLKKPIRKMMYDKGNLHANVIRLHENLDKLKVALDNDPSNVNVREEEAAAVVAFNEAILLEEKFLKQKAKITWLHEGDTNTAYFYKMVQSRVSRSRIDVVTDISGAVFQNDDVAKAFINHYEVFLGQAGATTDFDTNNLFSTRLDANEALDMVRVVSSQEVKSAMFSMGNDKSPGILHRSYPRDMPVAKSPYRLAPAEMQELSNQLKELKDKVFIRPSSSSWGAPVLFVKKKDGSLRMCIDYRELNKLTIKNRYPLPKIDDLFDQSQGSQTRYKHFEFMVMPLGLTNAPASKEEHEVHLKLILELLEKEKLFRKFLKCEFWVQEVHFLRHVVNNEGIHVDSSKIEAVKNWKPSKTPTEICSFLGLARYYRKFIENFSKIVKSLTLLTQKDKKFEWGDEQKNAFQTLKDMLSNVVDDALSRKERMKLRRVRALSMTIHSSIKARILEAQNEASKDVNTPAKMLPKTNSRHDVIWVIVDQLTKSVHFLAVYEDYQMERFARLYVNEIIARHGVPVLIISDRDSRFTSRFWQLLQKTLGTQLDMSTTYHPQTDGQKEIKIDKGLRFVEEPIEVIDREIKKLKQSMVPIVKIR</sequence>
<dbReference type="PANTHER" id="PTHR37984">
    <property type="entry name" value="PROTEIN CBG26694"/>
    <property type="match status" value="1"/>
</dbReference>
<evidence type="ECO:0000259" key="2">
    <source>
        <dbReference type="PROSITE" id="PS50994"/>
    </source>
</evidence>
<dbReference type="InterPro" id="IPR036397">
    <property type="entry name" value="RNaseH_sf"/>
</dbReference>
<evidence type="ECO:0000313" key="3">
    <source>
        <dbReference type="EMBL" id="GEU42707.1"/>
    </source>
</evidence>
<dbReference type="GO" id="GO:0003676">
    <property type="term" value="F:nucleic acid binding"/>
    <property type="evidence" value="ECO:0007669"/>
    <property type="project" value="InterPro"/>
</dbReference>
<dbReference type="FunFam" id="3.30.70.270:FF:000020">
    <property type="entry name" value="Transposon Tf2-6 polyprotein-like Protein"/>
    <property type="match status" value="1"/>
</dbReference>
<feature type="domain" description="Integrase catalytic" evidence="2">
    <location>
        <begin position="850"/>
        <end position="996"/>
    </location>
</feature>
<dbReference type="PANTHER" id="PTHR37984:SF5">
    <property type="entry name" value="PROTEIN NYNRIN-LIKE"/>
    <property type="match status" value="1"/>
</dbReference>
<comment type="caution">
    <text evidence="3">The sequence shown here is derived from an EMBL/GenBank/DDBJ whole genome shotgun (WGS) entry which is preliminary data.</text>
</comment>
<dbReference type="SUPFAM" id="SSF53098">
    <property type="entry name" value="Ribonuclease H-like"/>
    <property type="match status" value="1"/>
</dbReference>
<dbReference type="InterPro" id="IPR001584">
    <property type="entry name" value="Integrase_cat-core"/>
</dbReference>